<dbReference type="EMBL" id="GL883077">
    <property type="protein sequence ID" value="EGF93158.1"/>
    <property type="molecule type" value="Genomic_DNA"/>
</dbReference>
<sequence length="38" mass="4541">MHNPLRKHPHPLYRHTGPFVESRLPVPMFDILPRLRGK</sequence>
<dbReference type="HOGENOM" id="CLU_3323863_0_0_5"/>
<proteinExistence type="predicted"/>
<evidence type="ECO:0000313" key="2">
    <source>
        <dbReference type="Proteomes" id="UP000006512"/>
    </source>
</evidence>
<dbReference type="Proteomes" id="UP000006512">
    <property type="component" value="Unassembled WGS sequence"/>
</dbReference>
<protein>
    <submittedName>
        <fullName evidence="1">Uncharacterized protein</fullName>
    </submittedName>
</protein>
<accession>F4QJH5</accession>
<dbReference type="AlphaFoldDB" id="F4QJH5"/>
<name>F4QJH5_9CAUL</name>
<reference evidence="2" key="1">
    <citation type="submission" date="2011-03" db="EMBL/GenBank/DDBJ databases">
        <title>Draft genome sequence of Brevundimonas diminuta.</title>
        <authorList>
            <person name="Brown P.J.B."/>
            <person name="Buechlein A."/>
            <person name="Hemmerich C."/>
            <person name="Brun Y.V."/>
        </authorList>
    </citation>
    <scope>NUCLEOTIDE SEQUENCE [LARGE SCALE GENOMIC DNA]</scope>
    <source>
        <strain evidence="2">C19</strain>
    </source>
</reference>
<evidence type="ECO:0000313" key="1">
    <source>
        <dbReference type="EMBL" id="EGF93158.1"/>
    </source>
</evidence>
<gene>
    <name evidence="1" type="ORF">ABI_15980</name>
</gene>
<organism evidence="1 2">
    <name type="scientific">Asticcacaulis biprosthecium C19</name>
    <dbReference type="NCBI Taxonomy" id="715226"/>
    <lineage>
        <taxon>Bacteria</taxon>
        <taxon>Pseudomonadati</taxon>
        <taxon>Pseudomonadota</taxon>
        <taxon>Alphaproteobacteria</taxon>
        <taxon>Caulobacterales</taxon>
        <taxon>Caulobacteraceae</taxon>
        <taxon>Asticcacaulis</taxon>
    </lineage>
</organism>
<keyword evidence="2" id="KW-1185">Reference proteome</keyword>